<evidence type="ECO:0000313" key="4">
    <source>
        <dbReference type="EMBL" id="GGE15086.1"/>
    </source>
</evidence>
<evidence type="ECO:0000256" key="1">
    <source>
        <dbReference type="ARBA" id="ARBA00022679"/>
    </source>
</evidence>
<dbReference type="InterPro" id="IPR016181">
    <property type="entry name" value="Acyl_CoA_acyltransferase"/>
</dbReference>
<evidence type="ECO:0000259" key="3">
    <source>
        <dbReference type="PROSITE" id="PS51186"/>
    </source>
</evidence>
<dbReference type="SUPFAM" id="SSF55729">
    <property type="entry name" value="Acyl-CoA N-acyltransferases (Nat)"/>
    <property type="match status" value="1"/>
</dbReference>
<keyword evidence="5" id="KW-1185">Reference proteome</keyword>
<dbReference type="Gene3D" id="3.40.630.30">
    <property type="match status" value="1"/>
</dbReference>
<comment type="caution">
    <text evidence="4">The sequence shown here is derived from an EMBL/GenBank/DDBJ whole genome shotgun (WGS) entry which is preliminary data.</text>
</comment>
<dbReference type="AlphaFoldDB" id="A0A917E9X2"/>
<dbReference type="GO" id="GO:0016747">
    <property type="term" value="F:acyltransferase activity, transferring groups other than amino-acyl groups"/>
    <property type="evidence" value="ECO:0007669"/>
    <property type="project" value="InterPro"/>
</dbReference>
<gene>
    <name evidence="4" type="ORF">GCM10011529_21850</name>
</gene>
<dbReference type="InterPro" id="IPR000182">
    <property type="entry name" value="GNAT_dom"/>
</dbReference>
<dbReference type="Proteomes" id="UP000635071">
    <property type="component" value="Unassembled WGS sequence"/>
</dbReference>
<dbReference type="RefSeq" id="WP_188762995.1">
    <property type="nucleotide sequence ID" value="NZ_BMJM01000007.1"/>
</dbReference>
<dbReference type="PANTHER" id="PTHR43800:SF1">
    <property type="entry name" value="PEPTIDYL-LYSINE N-ACETYLTRANSFERASE YJAB"/>
    <property type="match status" value="1"/>
</dbReference>
<reference evidence="4" key="2">
    <citation type="submission" date="2020-09" db="EMBL/GenBank/DDBJ databases">
        <authorList>
            <person name="Sun Q."/>
            <person name="Zhou Y."/>
        </authorList>
    </citation>
    <scope>NUCLEOTIDE SEQUENCE</scope>
    <source>
        <strain evidence="4">CGMCC 1.15519</strain>
    </source>
</reference>
<accession>A0A917E9X2</accession>
<proteinExistence type="predicted"/>
<keyword evidence="2" id="KW-0012">Acyltransferase</keyword>
<dbReference type="PROSITE" id="PS51186">
    <property type="entry name" value="GNAT"/>
    <property type="match status" value="1"/>
</dbReference>
<evidence type="ECO:0000256" key="2">
    <source>
        <dbReference type="ARBA" id="ARBA00023315"/>
    </source>
</evidence>
<protein>
    <submittedName>
        <fullName evidence="4">N-acetyltransferase</fullName>
    </submittedName>
</protein>
<sequence>MIRLARPSDLPALRLVEASAASMYCGTRMDFAAATGPNRPGDLSAALGRGLMWVAEEDGAVVGFLFAEPVGTGLYLRDVAVAVPSQRRGHGRALVLAGIAAGRARHDRMVTLTTDREIVWNAPFYAKLGFEIVEGDAIPLESRRRLSGQLAAGFDPRYRCAMTLEIA</sequence>
<dbReference type="EMBL" id="BMJM01000007">
    <property type="protein sequence ID" value="GGE15086.1"/>
    <property type="molecule type" value="Genomic_DNA"/>
</dbReference>
<keyword evidence="1" id="KW-0808">Transferase</keyword>
<reference evidence="4" key="1">
    <citation type="journal article" date="2014" name="Int. J. Syst. Evol. Microbiol.">
        <title>Complete genome sequence of Corynebacterium casei LMG S-19264T (=DSM 44701T), isolated from a smear-ripened cheese.</title>
        <authorList>
            <consortium name="US DOE Joint Genome Institute (JGI-PGF)"/>
            <person name="Walter F."/>
            <person name="Albersmeier A."/>
            <person name="Kalinowski J."/>
            <person name="Ruckert C."/>
        </authorList>
    </citation>
    <scope>NUCLEOTIDE SEQUENCE</scope>
    <source>
        <strain evidence="4">CGMCC 1.15519</strain>
    </source>
</reference>
<dbReference type="Pfam" id="PF13508">
    <property type="entry name" value="Acetyltransf_7"/>
    <property type="match status" value="1"/>
</dbReference>
<dbReference type="CDD" id="cd04301">
    <property type="entry name" value="NAT_SF"/>
    <property type="match status" value="1"/>
</dbReference>
<name>A0A917E9X2_9SPHN</name>
<feature type="domain" description="N-acetyltransferase" evidence="3">
    <location>
        <begin position="1"/>
        <end position="147"/>
    </location>
</feature>
<dbReference type="PANTHER" id="PTHR43800">
    <property type="entry name" value="PEPTIDYL-LYSINE N-ACETYLTRANSFERASE YJAB"/>
    <property type="match status" value="1"/>
</dbReference>
<organism evidence="4 5">
    <name type="scientific">Sandarakinorhabdus glacialis</name>
    <dbReference type="NCBI Taxonomy" id="1614636"/>
    <lineage>
        <taxon>Bacteria</taxon>
        <taxon>Pseudomonadati</taxon>
        <taxon>Pseudomonadota</taxon>
        <taxon>Alphaproteobacteria</taxon>
        <taxon>Sphingomonadales</taxon>
        <taxon>Sphingosinicellaceae</taxon>
        <taxon>Sandarakinorhabdus</taxon>
    </lineage>
</organism>
<evidence type="ECO:0000313" key="5">
    <source>
        <dbReference type="Proteomes" id="UP000635071"/>
    </source>
</evidence>